<dbReference type="GO" id="GO:0005886">
    <property type="term" value="C:plasma membrane"/>
    <property type="evidence" value="ECO:0007669"/>
    <property type="project" value="UniProtKB-SubCell"/>
</dbReference>
<feature type="domain" description="Histidine kinase" evidence="15">
    <location>
        <begin position="126"/>
        <end position="332"/>
    </location>
</feature>
<gene>
    <name evidence="16" type="primary">graS_2</name>
    <name evidence="16" type="ORF">NCTC11807_02329</name>
</gene>
<dbReference type="SMART" id="SM00387">
    <property type="entry name" value="HATPase_c"/>
    <property type="match status" value="1"/>
</dbReference>
<keyword evidence="4" id="KW-1003">Cell membrane</keyword>
<evidence type="ECO:0000256" key="7">
    <source>
        <dbReference type="ARBA" id="ARBA00022741"/>
    </source>
</evidence>
<dbReference type="SUPFAM" id="SSF55874">
    <property type="entry name" value="ATPase domain of HSP90 chaperone/DNA topoisomerase II/histidine kinase"/>
    <property type="match status" value="1"/>
</dbReference>
<dbReference type="PROSITE" id="PS50109">
    <property type="entry name" value="HIS_KIN"/>
    <property type="match status" value="1"/>
</dbReference>
<comment type="catalytic activity">
    <reaction evidence="1">
        <text>ATP + protein L-histidine = ADP + protein N-phospho-L-histidine.</text>
        <dbReference type="EC" id="2.7.13.3"/>
    </reaction>
</comment>
<dbReference type="AlphaFoldDB" id="A0A380H781"/>
<evidence type="ECO:0000256" key="1">
    <source>
        <dbReference type="ARBA" id="ARBA00000085"/>
    </source>
</evidence>
<dbReference type="GeneID" id="63935744"/>
<feature type="transmembrane region" description="Helical" evidence="14">
    <location>
        <begin position="17"/>
        <end position="36"/>
    </location>
</feature>
<name>A0A380H781_9STAP</name>
<keyword evidence="6 14" id="KW-0812">Transmembrane</keyword>
<keyword evidence="8 16" id="KW-0418">Kinase</keyword>
<dbReference type="EC" id="2.7.13.3" evidence="3"/>
<evidence type="ECO:0000313" key="17">
    <source>
        <dbReference type="Proteomes" id="UP000255425"/>
    </source>
</evidence>
<accession>A0A380H781</accession>
<dbReference type="GO" id="GO:0005524">
    <property type="term" value="F:ATP binding"/>
    <property type="evidence" value="ECO:0007669"/>
    <property type="project" value="UniProtKB-KW"/>
</dbReference>
<dbReference type="Gene3D" id="3.30.565.10">
    <property type="entry name" value="Histidine kinase-like ATPase, C-terminal domain"/>
    <property type="match status" value="1"/>
</dbReference>
<evidence type="ECO:0000256" key="6">
    <source>
        <dbReference type="ARBA" id="ARBA00022692"/>
    </source>
</evidence>
<keyword evidence="17" id="KW-1185">Reference proteome</keyword>
<dbReference type="PANTHER" id="PTHR45453">
    <property type="entry name" value="PHOSPHATE REGULON SENSOR PROTEIN PHOR"/>
    <property type="match status" value="1"/>
</dbReference>
<evidence type="ECO:0000256" key="12">
    <source>
        <dbReference type="ARBA" id="ARBA00023136"/>
    </source>
</evidence>
<evidence type="ECO:0000256" key="8">
    <source>
        <dbReference type="ARBA" id="ARBA00022777"/>
    </source>
</evidence>
<evidence type="ECO:0000256" key="10">
    <source>
        <dbReference type="ARBA" id="ARBA00022989"/>
    </source>
</evidence>
<reference evidence="16 17" key="1">
    <citation type="submission" date="2018-06" db="EMBL/GenBank/DDBJ databases">
        <authorList>
            <consortium name="Pathogen Informatics"/>
            <person name="Doyle S."/>
        </authorList>
    </citation>
    <scope>NUCLEOTIDE SEQUENCE [LARGE SCALE GENOMIC DNA]</scope>
    <source>
        <strain evidence="16 17">NCTC11807</strain>
    </source>
</reference>
<protein>
    <recommendedName>
        <fullName evidence="3">histidine kinase</fullName>
        <ecNumber evidence="3">2.7.13.3</ecNumber>
    </recommendedName>
    <alternativeName>
        <fullName evidence="13">Glycopeptide resistance-associated protein S</fullName>
    </alternativeName>
</protein>
<dbReference type="InterPro" id="IPR003594">
    <property type="entry name" value="HATPase_dom"/>
</dbReference>
<sequence length="346" mass="41021">MNNFQWFWLFVRTRINWILWIIFLNLIMIGIAYIDYDISVESVSYIVVLNLGLSVLFLLFTFVKEVRLSKHFYKNKEIEEIKHKDLAETPFQQQMVDYLYRHITIQKDKVVDQQLRIKNHEQTITEFVHDIKTPVTAMKLLIDQEENNQRKRALLFEWSRINEMLDKQLYLTRIESQNRDMYFDYVELKRMVIDEIQLTRHISQAKGIGFDLNFDAVGKVYTDIKWCRMMIRQILSNSLKYSDNTTIDLSGYMSEQHVVLKIKDYGRGISKRDLPRIFDRGFTSTINRNDTASSGMGLYLVKSVKEQLGIEVKVESVVGRGTTFYLIFPQQNEIVARMSKVTRLSF</sequence>
<keyword evidence="12 14" id="KW-0472">Membrane</keyword>
<evidence type="ECO:0000256" key="14">
    <source>
        <dbReference type="SAM" id="Phobius"/>
    </source>
</evidence>
<dbReference type="InterPro" id="IPR004358">
    <property type="entry name" value="Sig_transdc_His_kin-like_C"/>
</dbReference>
<keyword evidence="9" id="KW-0067">ATP-binding</keyword>
<keyword evidence="11" id="KW-0902">Two-component regulatory system</keyword>
<evidence type="ECO:0000256" key="11">
    <source>
        <dbReference type="ARBA" id="ARBA00023012"/>
    </source>
</evidence>
<proteinExistence type="predicted"/>
<keyword evidence="10 14" id="KW-1133">Transmembrane helix</keyword>
<dbReference type="EMBL" id="UHDZ01000001">
    <property type="protein sequence ID" value="SUM73809.1"/>
    <property type="molecule type" value="Genomic_DNA"/>
</dbReference>
<evidence type="ECO:0000256" key="9">
    <source>
        <dbReference type="ARBA" id="ARBA00022840"/>
    </source>
</evidence>
<comment type="subcellular location">
    <subcellularLocation>
        <location evidence="2">Cell membrane</location>
        <topology evidence="2">Multi-pass membrane protein</topology>
    </subcellularLocation>
</comment>
<dbReference type="InterPro" id="IPR036890">
    <property type="entry name" value="HATPase_C_sf"/>
</dbReference>
<keyword evidence="7" id="KW-0547">Nucleotide-binding</keyword>
<dbReference type="InterPro" id="IPR050351">
    <property type="entry name" value="BphY/WalK/GraS-like"/>
</dbReference>
<dbReference type="PANTHER" id="PTHR45453:SF2">
    <property type="entry name" value="HISTIDINE KINASE"/>
    <property type="match status" value="1"/>
</dbReference>
<dbReference type="RefSeq" id="WP_115313874.1">
    <property type="nucleotide sequence ID" value="NZ_CP066042.1"/>
</dbReference>
<dbReference type="GO" id="GO:0004721">
    <property type="term" value="F:phosphoprotein phosphatase activity"/>
    <property type="evidence" value="ECO:0007669"/>
    <property type="project" value="TreeGrafter"/>
</dbReference>
<organism evidence="16 17">
    <name type="scientific">Staphylococcus saccharolyticus</name>
    <dbReference type="NCBI Taxonomy" id="33028"/>
    <lineage>
        <taxon>Bacteria</taxon>
        <taxon>Bacillati</taxon>
        <taxon>Bacillota</taxon>
        <taxon>Bacilli</taxon>
        <taxon>Bacillales</taxon>
        <taxon>Staphylococcaceae</taxon>
        <taxon>Staphylococcus</taxon>
    </lineage>
</organism>
<dbReference type="Pfam" id="PF02518">
    <property type="entry name" value="HATPase_c"/>
    <property type="match status" value="1"/>
</dbReference>
<evidence type="ECO:0000256" key="13">
    <source>
        <dbReference type="ARBA" id="ARBA00042987"/>
    </source>
</evidence>
<feature type="transmembrane region" description="Helical" evidence="14">
    <location>
        <begin position="42"/>
        <end position="63"/>
    </location>
</feature>
<dbReference type="InterPro" id="IPR005467">
    <property type="entry name" value="His_kinase_dom"/>
</dbReference>
<evidence type="ECO:0000256" key="3">
    <source>
        <dbReference type="ARBA" id="ARBA00012438"/>
    </source>
</evidence>
<dbReference type="GO" id="GO:0016036">
    <property type="term" value="P:cellular response to phosphate starvation"/>
    <property type="evidence" value="ECO:0007669"/>
    <property type="project" value="TreeGrafter"/>
</dbReference>
<keyword evidence="5 16" id="KW-0808">Transferase</keyword>
<dbReference type="Proteomes" id="UP000255425">
    <property type="component" value="Unassembled WGS sequence"/>
</dbReference>
<evidence type="ECO:0000313" key="16">
    <source>
        <dbReference type="EMBL" id="SUM73809.1"/>
    </source>
</evidence>
<dbReference type="GO" id="GO:0000155">
    <property type="term" value="F:phosphorelay sensor kinase activity"/>
    <property type="evidence" value="ECO:0007669"/>
    <property type="project" value="TreeGrafter"/>
</dbReference>
<evidence type="ECO:0000256" key="2">
    <source>
        <dbReference type="ARBA" id="ARBA00004651"/>
    </source>
</evidence>
<evidence type="ECO:0000256" key="4">
    <source>
        <dbReference type="ARBA" id="ARBA00022475"/>
    </source>
</evidence>
<evidence type="ECO:0000259" key="15">
    <source>
        <dbReference type="PROSITE" id="PS50109"/>
    </source>
</evidence>
<evidence type="ECO:0000256" key="5">
    <source>
        <dbReference type="ARBA" id="ARBA00022679"/>
    </source>
</evidence>
<dbReference type="PRINTS" id="PR00344">
    <property type="entry name" value="BCTRLSENSOR"/>
</dbReference>